<evidence type="ECO:0000256" key="1">
    <source>
        <dbReference type="PROSITE-ProRule" id="PRU00042"/>
    </source>
</evidence>
<protein>
    <submittedName>
        <fullName evidence="5">C2H2-type domain-containing protein</fullName>
    </submittedName>
</protein>
<evidence type="ECO:0000256" key="2">
    <source>
        <dbReference type="SAM" id="MobiDB-lite"/>
    </source>
</evidence>
<evidence type="ECO:0000259" key="3">
    <source>
        <dbReference type="PROSITE" id="PS50157"/>
    </source>
</evidence>
<dbReference type="SMART" id="SM00355">
    <property type="entry name" value="ZnF_C2H2"/>
    <property type="match status" value="2"/>
</dbReference>
<dbReference type="GO" id="GO:0005634">
    <property type="term" value="C:nucleus"/>
    <property type="evidence" value="ECO:0007669"/>
    <property type="project" value="TreeGrafter"/>
</dbReference>
<dbReference type="InterPro" id="IPR040436">
    <property type="entry name" value="Disconnected-like"/>
</dbReference>
<evidence type="ECO:0000313" key="4">
    <source>
        <dbReference type="Proteomes" id="UP000038045"/>
    </source>
</evidence>
<keyword evidence="1" id="KW-0863">Zinc-finger</keyword>
<feature type="region of interest" description="Disordered" evidence="2">
    <location>
        <begin position="314"/>
        <end position="356"/>
    </location>
</feature>
<feature type="region of interest" description="Disordered" evidence="2">
    <location>
        <begin position="92"/>
        <end position="119"/>
    </location>
</feature>
<dbReference type="AlphaFoldDB" id="A0A0N4ZVW6"/>
<keyword evidence="1" id="KW-0862">Zinc</keyword>
<feature type="compositionally biased region" description="Polar residues" evidence="2">
    <location>
        <begin position="342"/>
        <end position="356"/>
    </location>
</feature>
<organism evidence="4 5">
    <name type="scientific">Parastrongyloides trichosuri</name>
    <name type="common">Possum-specific nematode worm</name>
    <dbReference type="NCBI Taxonomy" id="131310"/>
    <lineage>
        <taxon>Eukaryota</taxon>
        <taxon>Metazoa</taxon>
        <taxon>Ecdysozoa</taxon>
        <taxon>Nematoda</taxon>
        <taxon>Chromadorea</taxon>
        <taxon>Rhabditida</taxon>
        <taxon>Tylenchina</taxon>
        <taxon>Panagrolaimomorpha</taxon>
        <taxon>Strongyloidoidea</taxon>
        <taxon>Strongyloididae</taxon>
        <taxon>Parastrongyloides</taxon>
    </lineage>
</organism>
<feature type="region of interest" description="Disordered" evidence="2">
    <location>
        <begin position="228"/>
        <end position="248"/>
    </location>
</feature>
<dbReference type="GO" id="GO:0008270">
    <property type="term" value="F:zinc ion binding"/>
    <property type="evidence" value="ECO:0007669"/>
    <property type="project" value="UniProtKB-KW"/>
</dbReference>
<dbReference type="Proteomes" id="UP000038045">
    <property type="component" value="Unplaced"/>
</dbReference>
<dbReference type="PROSITE" id="PS50157">
    <property type="entry name" value="ZINC_FINGER_C2H2_2"/>
    <property type="match status" value="1"/>
</dbReference>
<dbReference type="WBParaSite" id="PTRK_0001274900.1">
    <property type="protein sequence ID" value="PTRK_0001274900.1"/>
    <property type="gene ID" value="PTRK_0001274900"/>
</dbReference>
<reference evidence="5" key="1">
    <citation type="submission" date="2017-02" db="UniProtKB">
        <authorList>
            <consortium name="WormBaseParasite"/>
        </authorList>
    </citation>
    <scope>IDENTIFICATION</scope>
</reference>
<evidence type="ECO:0000313" key="5">
    <source>
        <dbReference type="WBParaSite" id="PTRK_0001274900.1"/>
    </source>
</evidence>
<sequence length="477" mass="53706">MGGSNLFTAENLAKPDTSKKISNQTLNSFNIPNIQNELHTMQRFGVDFPGSATLMEHLRNSLMPTIFQNYHHSNSSSNVNIINQTIENYKKQDNDSSISSTKSETSHHQKNNNNCDNISLLSPLSSSSTTTGLMDGIIIDNNILKSKTPDENLKLEFNRLLVNRLIPSSRENRAPSYSKTNKRRVQCLQCLKTFCDKGALKIHTSAVHLKEMHKCTVNGCSMMFSSRRSRNRHSANPNPKLHVNASIHPRSVMQMVTPRLHNNISKTNGSSINDKRRLLNQKMGTFQNHNNNSNQNTTSLLNIPSRDLFLQTTHHHTSQNNNKSSYDKMLTPEASPKENKPESSYTQLSSHQQQNAGGIFGNMSNIFLTSNNFLNFKQQHQNHHIPTTTGMIGNGNNNNITPLSTVIPPTSSIFANLQKAEEIRNNKIFFFFRKVLTGNGQLNSSSNNKNGNMEMGNNLVDLMRRLQYTSLQALREV</sequence>
<proteinExistence type="predicted"/>
<keyword evidence="1" id="KW-0479">Metal-binding</keyword>
<feature type="domain" description="C2H2-type" evidence="3">
    <location>
        <begin position="185"/>
        <end position="213"/>
    </location>
</feature>
<dbReference type="GO" id="GO:0006355">
    <property type="term" value="P:regulation of DNA-templated transcription"/>
    <property type="evidence" value="ECO:0007669"/>
    <property type="project" value="TreeGrafter"/>
</dbReference>
<dbReference type="PROSITE" id="PS00028">
    <property type="entry name" value="ZINC_FINGER_C2H2_1"/>
    <property type="match status" value="1"/>
</dbReference>
<dbReference type="Gene3D" id="3.30.160.60">
    <property type="entry name" value="Classic Zinc Finger"/>
    <property type="match status" value="1"/>
</dbReference>
<dbReference type="InterPro" id="IPR013087">
    <property type="entry name" value="Znf_C2H2_type"/>
</dbReference>
<dbReference type="PANTHER" id="PTHR15021:SF0">
    <property type="entry name" value="DISCO-RELATED, ISOFORM A-RELATED"/>
    <property type="match status" value="1"/>
</dbReference>
<dbReference type="PANTHER" id="PTHR15021">
    <property type="entry name" value="DISCONNECTED-RELATED"/>
    <property type="match status" value="1"/>
</dbReference>
<name>A0A0N4ZVW6_PARTI</name>
<accession>A0A0N4ZVW6</accession>
<keyword evidence="4" id="KW-1185">Reference proteome</keyword>